<feature type="transmembrane region" description="Helical" evidence="8">
    <location>
        <begin position="6"/>
        <end position="24"/>
    </location>
</feature>
<feature type="transmembrane region" description="Helical" evidence="8">
    <location>
        <begin position="129"/>
        <end position="155"/>
    </location>
</feature>
<keyword evidence="4 8" id="KW-0812">Transmembrane</keyword>
<feature type="transmembrane region" description="Helical" evidence="8">
    <location>
        <begin position="31"/>
        <end position="51"/>
    </location>
</feature>
<reference evidence="10" key="1">
    <citation type="journal article" date="2020" name="bioRxiv">
        <title>A rank-normalized archaeal taxonomy based on genome phylogeny resolves widespread incomplete and uneven classifications.</title>
        <authorList>
            <person name="Rinke C."/>
            <person name="Chuvochina M."/>
            <person name="Mussig A.J."/>
            <person name="Chaumeil P.-A."/>
            <person name="Waite D.W."/>
            <person name="Whitman W.B."/>
            <person name="Parks D.H."/>
            <person name="Hugenholtz P."/>
        </authorList>
    </citation>
    <scope>NUCLEOTIDE SEQUENCE [LARGE SCALE GENOMIC DNA]</scope>
</reference>
<keyword evidence="2" id="KW-1003">Cell membrane</keyword>
<dbReference type="Proteomes" id="UP000538031">
    <property type="component" value="Unassembled WGS sequence"/>
</dbReference>
<sequence length="202" mass="22747">MDSTSGTMMTLIFSGALFFISVIAHRKRWWLTFYLTASVAFMAAMIAFSILTGLDTVIMSTEAQTIAGTATFLGMKSVYLPPNAFIFRDPTGWSIFGIGFECSSLIEISVLIALLIFYPGYSRESKIRYAFIGATMTYMANLIRMLLIIYIVSVFGKSTIYLAHAIIGKLVFFLFVILLYWYLLTRPTVDMVRDMIKAGKFE</sequence>
<evidence type="ECO:0000256" key="5">
    <source>
        <dbReference type="ARBA" id="ARBA00022801"/>
    </source>
</evidence>
<dbReference type="AlphaFoldDB" id="A0A7J4MV92"/>
<evidence type="ECO:0000256" key="1">
    <source>
        <dbReference type="ARBA" id="ARBA00004651"/>
    </source>
</evidence>
<name>A0A7J4MV92_METTF</name>
<evidence type="ECO:0000313" key="10">
    <source>
        <dbReference type="Proteomes" id="UP000538031"/>
    </source>
</evidence>
<dbReference type="GO" id="GO:0008233">
    <property type="term" value="F:peptidase activity"/>
    <property type="evidence" value="ECO:0007669"/>
    <property type="project" value="UniProtKB-KW"/>
</dbReference>
<dbReference type="EMBL" id="DUHT01000038">
    <property type="protein sequence ID" value="HIH64651.1"/>
    <property type="molecule type" value="Genomic_DNA"/>
</dbReference>
<keyword evidence="5" id="KW-0378">Hydrolase</keyword>
<evidence type="ECO:0000256" key="3">
    <source>
        <dbReference type="ARBA" id="ARBA00022670"/>
    </source>
</evidence>
<feature type="transmembrane region" description="Helical" evidence="8">
    <location>
        <begin position="161"/>
        <end position="183"/>
    </location>
</feature>
<keyword evidence="6 8" id="KW-1133">Transmembrane helix</keyword>
<evidence type="ECO:0000256" key="6">
    <source>
        <dbReference type="ARBA" id="ARBA00022989"/>
    </source>
</evidence>
<dbReference type="GO" id="GO:0005886">
    <property type="term" value="C:plasma membrane"/>
    <property type="evidence" value="ECO:0007669"/>
    <property type="project" value="UniProtKB-SubCell"/>
</dbReference>
<protein>
    <submittedName>
        <fullName evidence="9">Archaeosortase/exosortase family protein</fullName>
    </submittedName>
</protein>
<dbReference type="NCBIfam" id="TIGR04178">
    <property type="entry name" value="exo_archaeo"/>
    <property type="match status" value="1"/>
</dbReference>
<comment type="caution">
    <text evidence="9">The sequence shown here is derived from an EMBL/GenBank/DDBJ whole genome shotgun (WGS) entry which is preliminary data.</text>
</comment>
<accession>A0A7J4MV92</accession>
<evidence type="ECO:0000256" key="4">
    <source>
        <dbReference type="ARBA" id="ARBA00022692"/>
    </source>
</evidence>
<dbReference type="InterPro" id="IPR026392">
    <property type="entry name" value="Exo/Archaeosortase_dom"/>
</dbReference>
<evidence type="ECO:0000256" key="2">
    <source>
        <dbReference type="ARBA" id="ARBA00022475"/>
    </source>
</evidence>
<keyword evidence="7 8" id="KW-0472">Membrane</keyword>
<proteinExistence type="predicted"/>
<dbReference type="GO" id="GO:0006508">
    <property type="term" value="P:proteolysis"/>
    <property type="evidence" value="ECO:0007669"/>
    <property type="project" value="UniProtKB-KW"/>
</dbReference>
<keyword evidence="3" id="KW-0645">Protease</keyword>
<gene>
    <name evidence="9" type="ORF">HA285_03510</name>
</gene>
<comment type="subcellular location">
    <subcellularLocation>
        <location evidence="1">Cell membrane</location>
        <topology evidence="1">Multi-pass membrane protein</topology>
    </subcellularLocation>
</comment>
<organism evidence="9 10">
    <name type="scientific">Methanothermobacter thermautotrophicus</name>
    <name type="common">Methanobacterium thermoformicicum</name>
    <dbReference type="NCBI Taxonomy" id="145262"/>
    <lineage>
        <taxon>Archaea</taxon>
        <taxon>Methanobacteriati</taxon>
        <taxon>Methanobacteriota</taxon>
        <taxon>Methanomada group</taxon>
        <taxon>Methanobacteria</taxon>
        <taxon>Methanobacteriales</taxon>
        <taxon>Methanobacteriaceae</taxon>
        <taxon>Methanothermobacter</taxon>
    </lineage>
</organism>
<evidence type="ECO:0000256" key="7">
    <source>
        <dbReference type="ARBA" id="ARBA00023136"/>
    </source>
</evidence>
<feature type="transmembrane region" description="Helical" evidence="8">
    <location>
        <begin position="93"/>
        <end position="117"/>
    </location>
</feature>
<evidence type="ECO:0000256" key="8">
    <source>
        <dbReference type="SAM" id="Phobius"/>
    </source>
</evidence>
<evidence type="ECO:0000313" key="9">
    <source>
        <dbReference type="EMBL" id="HIH64651.1"/>
    </source>
</evidence>